<proteinExistence type="predicted"/>
<reference evidence="2 3" key="1">
    <citation type="submission" date="2020-08" db="EMBL/GenBank/DDBJ databases">
        <title>Exploring microbial biodiversity for novel pathways involved in the catabolism of aromatic compounds derived from lignin.</title>
        <authorList>
            <person name="Elkins J."/>
        </authorList>
    </citation>
    <scope>NUCLEOTIDE SEQUENCE [LARGE SCALE GENOMIC DNA]</scope>
    <source>
        <strain evidence="2 3">B1D3A</strain>
    </source>
</reference>
<evidence type="ECO:0000256" key="1">
    <source>
        <dbReference type="SAM" id="MobiDB-lite"/>
    </source>
</evidence>
<feature type="compositionally biased region" description="Gly residues" evidence="1">
    <location>
        <begin position="40"/>
        <end position="51"/>
    </location>
</feature>
<protein>
    <submittedName>
        <fullName evidence="2">Uncharacterized protein</fullName>
    </submittedName>
</protein>
<comment type="caution">
    <text evidence="2">The sequence shown here is derived from an EMBL/GenBank/DDBJ whole genome shotgun (WGS) entry which is preliminary data.</text>
</comment>
<feature type="region of interest" description="Disordered" evidence="1">
    <location>
        <begin position="1"/>
        <end position="105"/>
    </location>
</feature>
<accession>A0ABR6NBH6</accession>
<evidence type="ECO:0000313" key="3">
    <source>
        <dbReference type="Proteomes" id="UP001138540"/>
    </source>
</evidence>
<feature type="compositionally biased region" description="Polar residues" evidence="1">
    <location>
        <begin position="96"/>
        <end position="105"/>
    </location>
</feature>
<evidence type="ECO:0000313" key="2">
    <source>
        <dbReference type="EMBL" id="MBB5984630.1"/>
    </source>
</evidence>
<sequence>MTDRNDTSQDSDSRKQPVQANDGRPHGNAPDGVSSAATQGRGGKGESGGGAYPNPHQGKKKDRKADPGSFMGHGGQSDMAYHGTGQLGETDVPAQDNDNSSTISD</sequence>
<dbReference type="RefSeq" id="WP_184150018.1">
    <property type="nucleotide sequence ID" value="NZ_JACHKA010000001.1"/>
</dbReference>
<name>A0ABR6NBH6_9SPHN</name>
<dbReference type="Proteomes" id="UP001138540">
    <property type="component" value="Unassembled WGS sequence"/>
</dbReference>
<gene>
    <name evidence="2" type="ORF">HNP60_000604</name>
</gene>
<keyword evidence="3" id="KW-1185">Reference proteome</keyword>
<feature type="compositionally biased region" description="Basic and acidic residues" evidence="1">
    <location>
        <begin position="1"/>
        <end position="15"/>
    </location>
</feature>
<organism evidence="2 3">
    <name type="scientific">Sphingobium lignivorans</name>
    <dbReference type="NCBI Taxonomy" id="2735886"/>
    <lineage>
        <taxon>Bacteria</taxon>
        <taxon>Pseudomonadati</taxon>
        <taxon>Pseudomonadota</taxon>
        <taxon>Alphaproteobacteria</taxon>
        <taxon>Sphingomonadales</taxon>
        <taxon>Sphingomonadaceae</taxon>
        <taxon>Sphingobium</taxon>
    </lineage>
</organism>
<dbReference type="EMBL" id="JACHKA010000001">
    <property type="protein sequence ID" value="MBB5984630.1"/>
    <property type="molecule type" value="Genomic_DNA"/>
</dbReference>